<reference evidence="1" key="1">
    <citation type="submission" date="2010-05" db="EMBL/GenBank/DDBJ databases">
        <title>The draft genome of Desulfonatronospira thiodismutans ASO3-1.</title>
        <authorList>
            <consortium name="US DOE Joint Genome Institute (JGI-PGF)"/>
            <person name="Lucas S."/>
            <person name="Copeland A."/>
            <person name="Lapidus A."/>
            <person name="Cheng J.-F."/>
            <person name="Bruce D."/>
            <person name="Goodwin L."/>
            <person name="Pitluck S."/>
            <person name="Chertkov O."/>
            <person name="Brettin T."/>
            <person name="Detter J.C."/>
            <person name="Han C."/>
            <person name="Land M.L."/>
            <person name="Hauser L."/>
            <person name="Kyrpides N."/>
            <person name="Mikhailova N."/>
            <person name="Muyzer G."/>
            <person name="Woyke T."/>
        </authorList>
    </citation>
    <scope>NUCLEOTIDE SEQUENCE [LARGE SCALE GENOMIC DNA]</scope>
    <source>
        <strain evidence="1">ASO3-1</strain>
    </source>
</reference>
<evidence type="ECO:0000313" key="1">
    <source>
        <dbReference type="EMBL" id="EFI33125.1"/>
    </source>
</evidence>
<sequence length="66" mass="7935">MKRTNVVLDEELVRECQVLTGIRTRRALIDYALQELRRRGRQKRLLELKGAVQWEGDLNEWRKGRD</sequence>
<dbReference type="RefSeq" id="WP_008871816.1">
    <property type="nucleotide sequence ID" value="NZ_ACJN02000004.1"/>
</dbReference>
<dbReference type="InterPro" id="IPR019239">
    <property type="entry name" value="VapB_antitoxin"/>
</dbReference>
<accession>D6SU34</accession>
<dbReference type="EMBL" id="ACJN02000004">
    <property type="protein sequence ID" value="EFI33125.1"/>
    <property type="molecule type" value="Genomic_DNA"/>
</dbReference>
<protein>
    <recommendedName>
        <fullName evidence="3">Transcriptional regulator of the Arc/MetJ class</fullName>
    </recommendedName>
</protein>
<dbReference type="Pfam" id="PF09957">
    <property type="entry name" value="VapB_antitoxin"/>
    <property type="match status" value="1"/>
</dbReference>
<dbReference type="Proteomes" id="UP000005496">
    <property type="component" value="Unassembled WGS sequence"/>
</dbReference>
<evidence type="ECO:0008006" key="3">
    <source>
        <dbReference type="Google" id="ProtNLM"/>
    </source>
</evidence>
<organism evidence="1 2">
    <name type="scientific">Desulfonatronospira thiodismutans ASO3-1</name>
    <dbReference type="NCBI Taxonomy" id="555779"/>
    <lineage>
        <taxon>Bacteria</taxon>
        <taxon>Pseudomonadati</taxon>
        <taxon>Thermodesulfobacteriota</taxon>
        <taxon>Desulfovibrionia</taxon>
        <taxon>Desulfovibrionales</taxon>
        <taxon>Desulfonatronovibrionaceae</taxon>
        <taxon>Desulfonatronospira</taxon>
    </lineage>
</organism>
<dbReference type="OrthoDB" id="9805830at2"/>
<gene>
    <name evidence="1" type="ORF">Dthio_PD0441</name>
</gene>
<keyword evidence="2" id="KW-1185">Reference proteome</keyword>
<dbReference type="eggNOG" id="COG5450">
    <property type="taxonomic scope" value="Bacteria"/>
</dbReference>
<dbReference type="AlphaFoldDB" id="D6SU34"/>
<comment type="caution">
    <text evidence="1">The sequence shown here is derived from an EMBL/GenBank/DDBJ whole genome shotgun (WGS) entry which is preliminary data.</text>
</comment>
<evidence type="ECO:0000313" key="2">
    <source>
        <dbReference type="Proteomes" id="UP000005496"/>
    </source>
</evidence>
<proteinExistence type="predicted"/>
<name>D6SU34_9BACT</name>